<reference evidence="1" key="1">
    <citation type="journal article" date="2015" name="Sci. Rep.">
        <title>Tissue- and time-dependent transcription in Ixodes ricinus salivary glands and midguts when blood feeding on the vertebrate host.</title>
        <authorList>
            <person name="Kotsyfakis M."/>
            <person name="Schwarz A."/>
            <person name="Erhart J."/>
            <person name="Ribeiro J.M."/>
        </authorList>
    </citation>
    <scope>NUCLEOTIDE SEQUENCE</scope>
    <source>
        <tissue evidence="1">Salivary gland and midgut</tissue>
    </source>
</reference>
<evidence type="ECO:0000313" key="1">
    <source>
        <dbReference type="EMBL" id="JAB82731.1"/>
    </source>
</evidence>
<organism evidence="1">
    <name type="scientific">Ixodes ricinus</name>
    <name type="common">Common tick</name>
    <name type="synonym">Acarus ricinus</name>
    <dbReference type="NCBI Taxonomy" id="34613"/>
    <lineage>
        <taxon>Eukaryota</taxon>
        <taxon>Metazoa</taxon>
        <taxon>Ecdysozoa</taxon>
        <taxon>Arthropoda</taxon>
        <taxon>Chelicerata</taxon>
        <taxon>Arachnida</taxon>
        <taxon>Acari</taxon>
        <taxon>Parasitiformes</taxon>
        <taxon>Ixodida</taxon>
        <taxon>Ixodoidea</taxon>
        <taxon>Ixodidae</taxon>
        <taxon>Ixodinae</taxon>
        <taxon>Ixodes</taxon>
    </lineage>
</organism>
<dbReference type="AlphaFoldDB" id="V5IJB3"/>
<dbReference type="EMBL" id="GANP01001737">
    <property type="protein sequence ID" value="JAB82731.1"/>
    <property type="molecule type" value="mRNA"/>
</dbReference>
<sequence>CSAEKKNTRTFCVSFYRPCSKIYSILLQGKSFVPWRSKTYPRPAFFNLCCNVTRPAGVTRVHLGKIWNTAIVCYGIASSILTKPGNSTTEP</sequence>
<feature type="non-terminal residue" evidence="1">
    <location>
        <position position="1"/>
    </location>
</feature>
<accession>V5IJB3</accession>
<proteinExistence type="evidence at transcript level"/>
<protein>
    <submittedName>
        <fullName evidence="1">Uncharacterized protein</fullName>
    </submittedName>
</protein>
<name>V5IJB3_IXORI</name>